<dbReference type="InterPro" id="IPR029123">
    <property type="entry name" value="RBM39_linker"/>
</dbReference>
<dbReference type="CDD" id="cd12284">
    <property type="entry name" value="RRM2_RBM23_RBM39"/>
    <property type="match status" value="1"/>
</dbReference>
<feature type="compositionally biased region" description="Basic and acidic residues" evidence="5">
    <location>
        <begin position="39"/>
        <end position="60"/>
    </location>
</feature>
<feature type="domain" description="RRM" evidence="6">
    <location>
        <begin position="301"/>
        <end position="379"/>
    </location>
</feature>
<accession>A0A8J2NS59</accession>
<dbReference type="PANTHER" id="PTHR48036">
    <property type="entry name" value="SPLICING FACTOR (PAD-1), PUTATIVE (AFU_ORTHOLOGUE AFUA_1G15810)-RELATED"/>
    <property type="match status" value="1"/>
</dbReference>
<dbReference type="EMBL" id="CAJVCH010014217">
    <property type="protein sequence ID" value="CAG7677715.1"/>
    <property type="molecule type" value="Genomic_DNA"/>
</dbReference>
<dbReference type="Pfam" id="PF15519">
    <property type="entry name" value="RBM39linker"/>
    <property type="match status" value="1"/>
</dbReference>
<sequence length="607" mass="68741">MADEFDVDALLEAAYLNKAADGAGGLEHENGHYSNGKSSSKERDSHDDREDRQRGRSRSTERKRRSRDRERKSRRSRSRSKDKRRSRSGSKGRERRERRRSGNRDRDRERPSRSERDKERGGDRERDRDREKDRERRRRSRSREIVKIKRSRSRSRSRERRRSKTPPRLKLGPKKRRSMSPLKLGSETPLSPEERDARTVFCMQLSQRVRARDLEDFFSSVGKVRDVRMITCNKTRRFKGIAYVEFRDIESVALALGLNGQRLMGVPIIVQPSQAEKNRAGQMAKAGAMAAAMATSTPGPMKLYVGSLHFNITEDMLRGIFEPFGQIDEILLMKDHETGRSKGFGFITFHEGEDAKRAMEQLNGFEIAGRPMKVGYVTEKSENSYFHNPQTFLDTDEMDRAGVNLGVTGRLQLMAKLAEGTDLKLPEAAATALNMQSQFPHGVPAATTTPNSQQVVVAPPIATQCFMLSNMFDPVQEAGNPKFEADIRDEVLEACLTHGGATHVYVDTANPAGNVYVKCPSISTAVAACLFVFECNPSGNIPSGHIPADTISPKLGITPPIIRCFSTIVLGIKKMFYIYYTNRKEVVMMIRPRVYFHFKAMQRQNAT</sequence>
<protein>
    <recommendedName>
        <fullName evidence="6">RRM domain-containing protein</fullName>
    </recommendedName>
</protein>
<dbReference type="InterPro" id="IPR000504">
    <property type="entry name" value="RRM_dom"/>
</dbReference>
<feature type="compositionally biased region" description="Basic and acidic residues" evidence="5">
    <location>
        <begin position="91"/>
        <end position="134"/>
    </location>
</feature>
<dbReference type="CDD" id="cd12283">
    <property type="entry name" value="RRM1_RBM39_like"/>
    <property type="match status" value="1"/>
</dbReference>
<evidence type="ECO:0000256" key="1">
    <source>
        <dbReference type="ARBA" id="ARBA00022553"/>
    </source>
</evidence>
<keyword evidence="2" id="KW-0677">Repeat</keyword>
<feature type="compositionally biased region" description="Basic residues" evidence="5">
    <location>
        <begin position="148"/>
        <end position="178"/>
    </location>
</feature>
<dbReference type="AlphaFoldDB" id="A0A8J2NS59"/>
<name>A0A8J2NS59_9HEXA</name>
<evidence type="ECO:0000256" key="3">
    <source>
        <dbReference type="ARBA" id="ARBA00022884"/>
    </source>
</evidence>
<evidence type="ECO:0000259" key="6">
    <source>
        <dbReference type="PROSITE" id="PS50102"/>
    </source>
</evidence>
<comment type="caution">
    <text evidence="7">The sequence shown here is derived from an EMBL/GenBank/DDBJ whole genome shotgun (WGS) entry which is preliminary data.</text>
</comment>
<evidence type="ECO:0000313" key="8">
    <source>
        <dbReference type="Proteomes" id="UP000708208"/>
    </source>
</evidence>
<dbReference type="CDD" id="cd12285">
    <property type="entry name" value="RRM3_RBM39_like"/>
    <property type="match status" value="1"/>
</dbReference>
<dbReference type="GO" id="GO:0003723">
    <property type="term" value="F:RNA binding"/>
    <property type="evidence" value="ECO:0007669"/>
    <property type="project" value="UniProtKB-UniRule"/>
</dbReference>
<dbReference type="Pfam" id="PF00076">
    <property type="entry name" value="RRM_1"/>
    <property type="match status" value="2"/>
</dbReference>
<dbReference type="Proteomes" id="UP000708208">
    <property type="component" value="Unassembled WGS sequence"/>
</dbReference>
<dbReference type="OrthoDB" id="8123449at2759"/>
<evidence type="ECO:0000256" key="5">
    <source>
        <dbReference type="SAM" id="MobiDB-lite"/>
    </source>
</evidence>
<dbReference type="GO" id="GO:0005634">
    <property type="term" value="C:nucleus"/>
    <property type="evidence" value="ECO:0007669"/>
    <property type="project" value="InterPro"/>
</dbReference>
<dbReference type="NCBIfam" id="TIGR01622">
    <property type="entry name" value="SF-CC1"/>
    <property type="match status" value="1"/>
</dbReference>
<organism evidence="7 8">
    <name type="scientific">Allacma fusca</name>
    <dbReference type="NCBI Taxonomy" id="39272"/>
    <lineage>
        <taxon>Eukaryota</taxon>
        <taxon>Metazoa</taxon>
        <taxon>Ecdysozoa</taxon>
        <taxon>Arthropoda</taxon>
        <taxon>Hexapoda</taxon>
        <taxon>Collembola</taxon>
        <taxon>Symphypleona</taxon>
        <taxon>Sminthuridae</taxon>
        <taxon>Allacma</taxon>
    </lineage>
</organism>
<evidence type="ECO:0000256" key="4">
    <source>
        <dbReference type="PROSITE-ProRule" id="PRU00176"/>
    </source>
</evidence>
<dbReference type="SMART" id="SM00360">
    <property type="entry name" value="RRM"/>
    <property type="match status" value="2"/>
</dbReference>
<dbReference type="FunFam" id="3.30.70.330:FF:000135">
    <property type="entry name" value="RNA-binding protein 39 isoform X2"/>
    <property type="match status" value="1"/>
</dbReference>
<feature type="domain" description="RRM" evidence="6">
    <location>
        <begin position="198"/>
        <end position="275"/>
    </location>
</feature>
<feature type="region of interest" description="Disordered" evidence="5">
    <location>
        <begin position="22"/>
        <end position="193"/>
    </location>
</feature>
<gene>
    <name evidence="7" type="ORF">AFUS01_LOCUS2491</name>
</gene>
<keyword evidence="3 4" id="KW-0694">RNA-binding</keyword>
<feature type="compositionally biased region" description="Basic residues" evidence="5">
    <location>
        <begin position="61"/>
        <end position="90"/>
    </location>
</feature>
<reference evidence="7" key="1">
    <citation type="submission" date="2021-06" db="EMBL/GenBank/DDBJ databases">
        <authorList>
            <person name="Hodson N. C."/>
            <person name="Mongue J. A."/>
            <person name="Jaron S. K."/>
        </authorList>
    </citation>
    <scope>NUCLEOTIDE SEQUENCE</scope>
</reference>
<evidence type="ECO:0000256" key="2">
    <source>
        <dbReference type="ARBA" id="ARBA00022737"/>
    </source>
</evidence>
<proteinExistence type="predicted"/>
<evidence type="ECO:0000313" key="7">
    <source>
        <dbReference type="EMBL" id="CAG7677715.1"/>
    </source>
</evidence>
<dbReference type="PROSITE" id="PS50102">
    <property type="entry name" value="RRM"/>
    <property type="match status" value="2"/>
</dbReference>
<keyword evidence="8" id="KW-1185">Reference proteome</keyword>
<dbReference type="InterPro" id="IPR006509">
    <property type="entry name" value="RBM39_SF"/>
</dbReference>
<keyword evidence="1" id="KW-0597">Phosphoprotein</keyword>
<dbReference type="GO" id="GO:0006397">
    <property type="term" value="P:mRNA processing"/>
    <property type="evidence" value="ECO:0007669"/>
    <property type="project" value="InterPro"/>
</dbReference>
<dbReference type="FunFam" id="3.30.70.330:FF:000080">
    <property type="entry name" value="RNA-binding protein 39 isoform X1"/>
    <property type="match status" value="1"/>
</dbReference>